<evidence type="ECO:0000313" key="10">
    <source>
        <dbReference type="Proteomes" id="UP000594342"/>
    </source>
</evidence>
<evidence type="ECO:0000256" key="1">
    <source>
        <dbReference type="ARBA" id="ARBA00001946"/>
    </source>
</evidence>
<dbReference type="GO" id="GO:0004550">
    <property type="term" value="F:nucleoside diphosphate kinase activity"/>
    <property type="evidence" value="ECO:0007669"/>
    <property type="project" value="UniProtKB-EC"/>
</dbReference>
<keyword evidence="7" id="KW-0067">ATP-binding</keyword>
<dbReference type="CDD" id="cd04413">
    <property type="entry name" value="NDPk_I"/>
    <property type="match status" value="1"/>
</dbReference>
<dbReference type="PROSITE" id="PS51374">
    <property type="entry name" value="NDPK_LIKE"/>
    <property type="match status" value="1"/>
</dbReference>
<keyword evidence="5" id="KW-0547">Nucleotide-binding</keyword>
<evidence type="ECO:0000256" key="7">
    <source>
        <dbReference type="ARBA" id="ARBA00022840"/>
    </source>
</evidence>
<evidence type="ECO:0000256" key="6">
    <source>
        <dbReference type="ARBA" id="ARBA00022777"/>
    </source>
</evidence>
<dbReference type="PROSITE" id="PS00469">
    <property type="entry name" value="NDPK"/>
    <property type="match status" value="1"/>
</dbReference>
<comment type="similarity">
    <text evidence="2">Belongs to the NDK family.</text>
</comment>
<dbReference type="Pfam" id="PF00334">
    <property type="entry name" value="NDK"/>
    <property type="match status" value="1"/>
</dbReference>
<dbReference type="InterPro" id="IPR001564">
    <property type="entry name" value="Nucleoside_diP_kinase"/>
</dbReference>
<comment type="caution">
    <text evidence="9">The sequence shown here is derived from an EMBL/GenBank/DDBJ whole genome shotgun (WGS) entry which is preliminary data.</text>
</comment>
<evidence type="ECO:0000256" key="3">
    <source>
        <dbReference type="ARBA" id="ARBA00012966"/>
    </source>
</evidence>
<dbReference type="SUPFAM" id="SSF54919">
    <property type="entry name" value="Nucleoside diphosphate kinase, NDK"/>
    <property type="match status" value="1"/>
</dbReference>
<evidence type="ECO:0000259" key="8">
    <source>
        <dbReference type="SMART" id="SM00562"/>
    </source>
</evidence>
<dbReference type="Proteomes" id="UP000594342">
    <property type="component" value="Unassembled WGS sequence"/>
</dbReference>
<evidence type="ECO:0000256" key="2">
    <source>
        <dbReference type="ARBA" id="ARBA00008142"/>
    </source>
</evidence>
<evidence type="ECO:0000256" key="5">
    <source>
        <dbReference type="ARBA" id="ARBA00022741"/>
    </source>
</evidence>
<gene>
    <name evidence="9" type="ORF">YASMINEVIRUS_735</name>
</gene>
<dbReference type="InterPro" id="IPR036850">
    <property type="entry name" value="NDK-like_dom_sf"/>
</dbReference>
<dbReference type="SMART" id="SM00562">
    <property type="entry name" value="NDK"/>
    <property type="match status" value="1"/>
</dbReference>
<sequence length="164" mass="18081">MSAQSSNENKGLRERTLLIVKPDGVSRGLIGEILGRFERKGLNMVACKLITATKAQLEAHYEEHVGRDYFPGILSSTLNMGPMFVFVMEGPVGTVDFARKMLGKTDPMKSEPGTIRGDLCVSTGRNVCHASDSVTSATREISIWFTEGELVNYTPNNAHLLYRE</sequence>
<dbReference type="NCBIfam" id="NF001908">
    <property type="entry name" value="PRK00668.1"/>
    <property type="match status" value="1"/>
</dbReference>
<comment type="cofactor">
    <cofactor evidence="1">
        <name>Mg(2+)</name>
        <dbReference type="ChEBI" id="CHEBI:18420"/>
    </cofactor>
</comment>
<dbReference type="GO" id="GO:0006241">
    <property type="term" value="P:CTP biosynthetic process"/>
    <property type="evidence" value="ECO:0007669"/>
    <property type="project" value="InterPro"/>
</dbReference>
<protein>
    <recommendedName>
        <fullName evidence="3">nucleoside-diphosphate kinase</fullName>
        <ecNumber evidence="3">2.7.4.6</ecNumber>
    </recommendedName>
</protein>
<dbReference type="InterPro" id="IPR023005">
    <property type="entry name" value="Nucleoside_diP_kinase_AS"/>
</dbReference>
<name>A0A5K0U9W3_9VIRU</name>
<evidence type="ECO:0000256" key="4">
    <source>
        <dbReference type="ARBA" id="ARBA00022679"/>
    </source>
</evidence>
<feature type="domain" description="Nucleoside diphosphate kinase-like" evidence="8">
    <location>
        <begin position="13"/>
        <end position="152"/>
    </location>
</feature>
<dbReference type="FunFam" id="3.30.70.141:FF:000002">
    <property type="entry name" value="Nucleoside diphosphate kinase"/>
    <property type="match status" value="1"/>
</dbReference>
<dbReference type="PANTHER" id="PTHR11349">
    <property type="entry name" value="NUCLEOSIDE DIPHOSPHATE KINASE"/>
    <property type="match status" value="1"/>
</dbReference>
<dbReference type="EMBL" id="UPSH01000001">
    <property type="protein sequence ID" value="VBB18272.1"/>
    <property type="molecule type" value="Genomic_DNA"/>
</dbReference>
<keyword evidence="10" id="KW-1185">Reference proteome</keyword>
<dbReference type="GO" id="GO:0005524">
    <property type="term" value="F:ATP binding"/>
    <property type="evidence" value="ECO:0007669"/>
    <property type="project" value="UniProtKB-KW"/>
</dbReference>
<organism evidence="9 10">
    <name type="scientific">Yasminevirus sp. GU-2018</name>
    <dbReference type="NCBI Taxonomy" id="2420051"/>
    <lineage>
        <taxon>Viruses</taxon>
        <taxon>Varidnaviria</taxon>
        <taxon>Bamfordvirae</taxon>
        <taxon>Nucleocytoviricota</taxon>
        <taxon>Megaviricetes</taxon>
        <taxon>Imitervirales</taxon>
        <taxon>Mimiviridae</taxon>
        <taxon>Klosneuvirinae</taxon>
        <taxon>Yasminevirus</taxon>
        <taxon>Yasminevirus saudimassiliense</taxon>
    </lineage>
</organism>
<dbReference type="PRINTS" id="PR01243">
    <property type="entry name" value="NUCDPKINASE"/>
</dbReference>
<keyword evidence="6 9" id="KW-0418">Kinase</keyword>
<keyword evidence="4" id="KW-0808">Transferase</keyword>
<proteinExistence type="inferred from homology"/>
<evidence type="ECO:0000313" key="9">
    <source>
        <dbReference type="EMBL" id="VBB18272.1"/>
    </source>
</evidence>
<dbReference type="EC" id="2.7.4.6" evidence="3"/>
<dbReference type="Gene3D" id="3.30.70.141">
    <property type="entry name" value="Nucleoside diphosphate kinase-like domain"/>
    <property type="match status" value="1"/>
</dbReference>
<dbReference type="GO" id="GO:0006183">
    <property type="term" value="P:GTP biosynthetic process"/>
    <property type="evidence" value="ECO:0007669"/>
    <property type="project" value="InterPro"/>
</dbReference>
<dbReference type="InterPro" id="IPR034907">
    <property type="entry name" value="NDK-like_dom"/>
</dbReference>
<dbReference type="GO" id="GO:0006228">
    <property type="term" value="P:UTP biosynthetic process"/>
    <property type="evidence" value="ECO:0007669"/>
    <property type="project" value="InterPro"/>
</dbReference>
<accession>A0A5K0U9W3</accession>
<reference evidence="9 10" key="1">
    <citation type="submission" date="2018-10" db="EMBL/GenBank/DDBJ databases">
        <authorList>
            <consortium name="IHU Genomes"/>
        </authorList>
    </citation>
    <scope>NUCLEOTIDE SEQUENCE [LARGE SCALE GENOMIC DNA]</scope>
    <source>
        <strain evidence="9 10">A1</strain>
    </source>
</reference>